<dbReference type="Proteomes" id="UP001651158">
    <property type="component" value="Unassembled WGS sequence"/>
</dbReference>
<evidence type="ECO:0000313" key="4">
    <source>
        <dbReference type="Proteomes" id="UP001651158"/>
    </source>
</evidence>
<dbReference type="Gene3D" id="1.10.555.10">
    <property type="entry name" value="Rho GTPase activation protein"/>
    <property type="match status" value="1"/>
</dbReference>
<accession>A0ABR4QD28</accession>
<gene>
    <name evidence="3" type="ORF">TcWFU_002030</name>
</gene>
<feature type="region of interest" description="Disordered" evidence="1">
    <location>
        <begin position="891"/>
        <end position="920"/>
    </location>
</feature>
<feature type="domain" description="Rho-GAP" evidence="2">
    <location>
        <begin position="215"/>
        <end position="451"/>
    </location>
</feature>
<dbReference type="SUPFAM" id="SSF48350">
    <property type="entry name" value="GTPase activation domain, GAP"/>
    <property type="match status" value="1"/>
</dbReference>
<name>A0ABR4QD28_9CEST</name>
<dbReference type="Gene3D" id="1.20.58.90">
    <property type="match status" value="2"/>
</dbReference>
<dbReference type="InterPro" id="IPR008936">
    <property type="entry name" value="Rho_GTPase_activation_prot"/>
</dbReference>
<feature type="compositionally biased region" description="Acidic residues" evidence="1">
    <location>
        <begin position="907"/>
        <end position="920"/>
    </location>
</feature>
<dbReference type="EMBL" id="JAKROA010000004">
    <property type="protein sequence ID" value="KAL5107422.1"/>
    <property type="molecule type" value="Genomic_DNA"/>
</dbReference>
<keyword evidence="4" id="KW-1185">Reference proteome</keyword>
<dbReference type="PROSITE" id="PS50238">
    <property type="entry name" value="RHOGAP"/>
    <property type="match status" value="1"/>
</dbReference>
<dbReference type="InterPro" id="IPR000198">
    <property type="entry name" value="RhoGAP_dom"/>
</dbReference>
<evidence type="ECO:0000256" key="1">
    <source>
        <dbReference type="SAM" id="MobiDB-lite"/>
    </source>
</evidence>
<dbReference type="InterPro" id="IPR039767">
    <property type="entry name" value="RALBP1"/>
</dbReference>
<proteinExistence type="predicted"/>
<dbReference type="PANTHER" id="PTHR12783:SF5">
    <property type="entry name" value="RALA-BINDING PROTEIN 1"/>
    <property type="match status" value="1"/>
</dbReference>
<organism evidence="3 4">
    <name type="scientific">Taenia crassiceps</name>
    <dbReference type="NCBI Taxonomy" id="6207"/>
    <lineage>
        <taxon>Eukaryota</taxon>
        <taxon>Metazoa</taxon>
        <taxon>Spiralia</taxon>
        <taxon>Lophotrochozoa</taxon>
        <taxon>Platyhelminthes</taxon>
        <taxon>Cestoda</taxon>
        <taxon>Eucestoda</taxon>
        <taxon>Cyclophyllidea</taxon>
        <taxon>Taeniidae</taxon>
        <taxon>Taenia</taxon>
    </lineage>
</organism>
<evidence type="ECO:0000259" key="2">
    <source>
        <dbReference type="PROSITE" id="PS50238"/>
    </source>
</evidence>
<sequence>MEIHKSTNSTALSESPQSERLWLPSASGVSITNTSSEAYNLNIRSDEELPESPTSLDHATVFYSTPEESIPPMEDDAPLCSVMEGVFRLSTGKKGRSRKEPRDSLRLLVPSGPASELPLALSNLSQPAKAPEDTPLFPSVDSRLPKEKLKKAKMRELKQKKKLEKCKASKKVEEATKALELPLKDPAKKKKRRKKIGGADLAATEPSIDKAVIGVALATALERNPSHDGVPLPAFVRYLIDFIEEYGLAVEGIYRVPGVNSQVKQFVNALNNGVEFPDIPPTSPAFLHYNETPKPMGATMLGNREGDTASPPVAFTLPPPPHDPAVVTSVLKHFLRSLPEPPLTTELSSSIETVCDQTPGASQGGSWRRRLAELVHRELPRVNRYLLAWLLQHMIHVIDHAGDNKMTLSNLVIVFSPTLRMSHRLLALLLQSSPEDGAIMELVEPEATRLVGLANASNRVSPHWLFPHPAFTYRPYRAPLPPPPPSSEIGFMPFDLPDSLPELEDELFKQESLLAFTHQQIVAGRASAEKDAFIWEVQHLVTKMKRRKTLLELTDPRAIRAELTRHEARLERVQQEMVKVKTTEGAATASIKTGIASVSSTSLMTSPEKASKPMSSRLPVSQFDFVSPLSKRSSVQQKHRASVVVGGQTSSSGSLDAEFWELQQTVTMLKRRLKRCQERLSPPTCPSRELIPSESLDAEEVFDFSLRKPVTEVAMEQVSAGLLKSETEESLQRGGTLITEEVPTPKVESFPVEWPITPTPCAEALGVVVTAGGDEVEKPVVVVEEVRTARGENVKFGTPSPPRNPSELDPTSQYLLSICNYWAVRQQELMACQHDLKSRIRSQEAEIARIEMCISQMIAAGEVREKQVRQYFHENDQLLKVDRGTLGYLQMPSPLIGYAPDERGNDKDEDEDDDDDDDDEGEMAATLLQLMRDNARLEALNASHIENIVSERDSCAHLKVQLRLSSYVPPPPLPSL</sequence>
<comment type="caution">
    <text evidence="3">The sequence shown here is derived from an EMBL/GenBank/DDBJ whole genome shotgun (WGS) entry which is preliminary data.</text>
</comment>
<protein>
    <submittedName>
        <fullName evidence="3">RalA-binding protein 1</fullName>
    </submittedName>
</protein>
<evidence type="ECO:0000313" key="3">
    <source>
        <dbReference type="EMBL" id="KAL5107422.1"/>
    </source>
</evidence>
<dbReference type="Pfam" id="PF00620">
    <property type="entry name" value="RhoGAP"/>
    <property type="match status" value="2"/>
</dbReference>
<reference evidence="3 4" key="1">
    <citation type="journal article" date="2022" name="Front. Cell. Infect. Microbiol.">
        <title>The Genomes of Two Strains of Taenia crassiceps the Animal Model for the Study of Human Cysticercosis.</title>
        <authorList>
            <person name="Bobes R.J."/>
            <person name="Estrada K."/>
            <person name="Rios-Valencia D.G."/>
            <person name="Calderon-Gallegos A."/>
            <person name="de la Torre P."/>
            <person name="Carrero J.C."/>
            <person name="Sanchez-Flores A."/>
            <person name="Laclette J.P."/>
        </authorList>
    </citation>
    <scope>NUCLEOTIDE SEQUENCE [LARGE SCALE GENOMIC DNA]</scope>
    <source>
        <strain evidence="3">WFUcys</strain>
    </source>
</reference>
<dbReference type="PANTHER" id="PTHR12783">
    <property type="entry name" value="RALA BINDING PROTEIN 1 RALBP1"/>
    <property type="match status" value="1"/>
</dbReference>
<dbReference type="SMART" id="SM00324">
    <property type="entry name" value="RhoGAP"/>
    <property type="match status" value="1"/>
</dbReference>